<dbReference type="Proteomes" id="UP000199356">
    <property type="component" value="Unassembled WGS sequence"/>
</dbReference>
<dbReference type="STRING" id="441119.SAMN04488047_10181"/>
<dbReference type="EMBL" id="FOXA01000001">
    <property type="protein sequence ID" value="SFO83858.1"/>
    <property type="molecule type" value="Genomic_DNA"/>
</dbReference>
<protein>
    <recommendedName>
        <fullName evidence="2">FAD assembly factor SdhE</fullName>
    </recommendedName>
</protein>
<dbReference type="PANTHER" id="PTHR12469">
    <property type="entry name" value="PROTEIN EMI5 HOMOLOG, MITOCHONDRIAL"/>
    <property type="match status" value="1"/>
</dbReference>
<dbReference type="SUPFAM" id="SSF109910">
    <property type="entry name" value="YgfY-like"/>
    <property type="match status" value="1"/>
</dbReference>
<name>A0A1I5KFU2_9RHOB</name>
<evidence type="ECO:0000256" key="1">
    <source>
        <dbReference type="ARBA" id="ARBA00008571"/>
    </source>
</evidence>
<dbReference type="Gene3D" id="1.10.150.250">
    <property type="entry name" value="Flavinator of succinate dehydrogenase"/>
    <property type="match status" value="1"/>
</dbReference>
<keyword evidence="5" id="KW-1185">Reference proteome</keyword>
<evidence type="ECO:0000256" key="2">
    <source>
        <dbReference type="ARBA" id="ARBA00019418"/>
    </source>
</evidence>
<evidence type="ECO:0000313" key="4">
    <source>
        <dbReference type="EMBL" id="SFO83858.1"/>
    </source>
</evidence>
<gene>
    <name evidence="4" type="ORF">SAMN04488047_10181</name>
</gene>
<evidence type="ECO:0000313" key="5">
    <source>
        <dbReference type="Proteomes" id="UP000199356"/>
    </source>
</evidence>
<accession>A0A1I5KFU2</accession>
<sequence length="92" mass="10623">MSETTETRLKRLHMRSWRRGIKEMDLILGGWSDEKLKTLPAERLDLYEDMLNENDQDLYRWVSGQEAPPDRFAPLIEEIAAHARVLGRGAAG</sequence>
<evidence type="ECO:0000256" key="3">
    <source>
        <dbReference type="ARBA" id="ARBA00023186"/>
    </source>
</evidence>
<dbReference type="GO" id="GO:0006099">
    <property type="term" value="P:tricarboxylic acid cycle"/>
    <property type="evidence" value="ECO:0007669"/>
    <property type="project" value="TreeGrafter"/>
</dbReference>
<dbReference type="RefSeq" id="WP_093416234.1">
    <property type="nucleotide sequence ID" value="NZ_FOXA01000001.1"/>
</dbReference>
<dbReference type="InterPro" id="IPR005631">
    <property type="entry name" value="SDH"/>
</dbReference>
<dbReference type="AlphaFoldDB" id="A0A1I5KFU2"/>
<comment type="similarity">
    <text evidence="1">Belongs to the SdhE FAD assembly factor family.</text>
</comment>
<proteinExistence type="inferred from homology"/>
<dbReference type="PANTHER" id="PTHR12469:SF2">
    <property type="entry name" value="SUCCINATE DEHYDROGENASE ASSEMBLY FACTOR 2, MITOCHONDRIAL"/>
    <property type="match status" value="1"/>
</dbReference>
<dbReference type="InterPro" id="IPR036714">
    <property type="entry name" value="SDH_sf"/>
</dbReference>
<keyword evidence="3" id="KW-0143">Chaperone</keyword>
<reference evidence="4 5" key="1">
    <citation type="submission" date="2016-10" db="EMBL/GenBank/DDBJ databases">
        <authorList>
            <person name="de Groot N.N."/>
        </authorList>
    </citation>
    <scope>NUCLEOTIDE SEQUENCE [LARGE SCALE GENOMIC DNA]</scope>
    <source>
        <strain evidence="4 5">DSM 19547</strain>
    </source>
</reference>
<organism evidence="4 5">
    <name type="scientific">Tranquillimonas alkanivorans</name>
    <dbReference type="NCBI Taxonomy" id="441119"/>
    <lineage>
        <taxon>Bacteria</taxon>
        <taxon>Pseudomonadati</taxon>
        <taxon>Pseudomonadota</taxon>
        <taxon>Alphaproteobacteria</taxon>
        <taxon>Rhodobacterales</taxon>
        <taxon>Roseobacteraceae</taxon>
        <taxon>Tranquillimonas</taxon>
    </lineage>
</organism>
<dbReference type="Pfam" id="PF03937">
    <property type="entry name" value="Sdh5"/>
    <property type="match status" value="1"/>
</dbReference>
<dbReference type="OrthoDB" id="9807264at2"/>